<sequence>MNSFPTLLEYGLPGFAVVLLILGYHLLNKTHTLLLNERSGETSEGTELRIRYLQEISKNARLFMALSLLFFVGGLAMAMMKPSSQVNLSIAPPEGVLPVIRLQERDMPLDGRGTVVLKVQDDNVLRILNNDLHGRLIAIEQERDALKSQLADVIAAAERDSPQVGF</sequence>
<keyword evidence="1" id="KW-0175">Coiled coil</keyword>
<keyword evidence="2" id="KW-1133">Transmembrane helix</keyword>
<protein>
    <submittedName>
        <fullName evidence="3">Uncharacterized protein</fullName>
    </submittedName>
</protein>
<evidence type="ECO:0000313" key="3">
    <source>
        <dbReference type="EMBL" id="XBO69915.1"/>
    </source>
</evidence>
<proteinExistence type="predicted"/>
<gene>
    <name evidence="3" type="ORF">NFG58_14985</name>
</gene>
<accession>A0AAU7KEJ2</accession>
<dbReference type="EMBL" id="CP098827">
    <property type="protein sequence ID" value="XBO69915.1"/>
    <property type="molecule type" value="Genomic_DNA"/>
</dbReference>
<name>A0AAU7KEJ2_9GAMM</name>
<organism evidence="3">
    <name type="scientific">Halomonas sp. RT37</name>
    <dbReference type="NCBI Taxonomy" id="2950872"/>
    <lineage>
        <taxon>Bacteria</taxon>
        <taxon>Pseudomonadati</taxon>
        <taxon>Pseudomonadota</taxon>
        <taxon>Gammaproteobacteria</taxon>
        <taxon>Oceanospirillales</taxon>
        <taxon>Halomonadaceae</taxon>
        <taxon>Halomonas</taxon>
    </lineage>
</organism>
<feature type="coiled-coil region" evidence="1">
    <location>
        <begin position="129"/>
        <end position="156"/>
    </location>
</feature>
<evidence type="ECO:0000256" key="1">
    <source>
        <dbReference type="SAM" id="Coils"/>
    </source>
</evidence>
<evidence type="ECO:0000256" key="2">
    <source>
        <dbReference type="SAM" id="Phobius"/>
    </source>
</evidence>
<feature type="transmembrane region" description="Helical" evidence="2">
    <location>
        <begin position="7"/>
        <end position="27"/>
    </location>
</feature>
<feature type="transmembrane region" description="Helical" evidence="2">
    <location>
        <begin position="62"/>
        <end position="80"/>
    </location>
</feature>
<keyword evidence="2" id="KW-0812">Transmembrane</keyword>
<dbReference type="RefSeq" id="WP_222515836.1">
    <property type="nucleotide sequence ID" value="NZ_CP098827.1"/>
</dbReference>
<dbReference type="AlphaFoldDB" id="A0AAU7KEJ2"/>
<keyword evidence="2" id="KW-0472">Membrane</keyword>
<reference evidence="3" key="1">
    <citation type="submission" date="2022-06" db="EMBL/GenBank/DDBJ databases">
        <title>A novel DMS-producing enzyme.</title>
        <authorList>
            <person name="Zhang Y."/>
        </authorList>
    </citation>
    <scope>NUCLEOTIDE SEQUENCE</scope>
    <source>
        <strain evidence="3">RT37</strain>
    </source>
</reference>